<dbReference type="SUPFAM" id="SSF48350">
    <property type="entry name" value="GTPase activation domain, GAP"/>
    <property type="match status" value="1"/>
</dbReference>
<keyword evidence="2" id="KW-0472">Membrane</keyword>
<sequence length="992" mass="112253">TIHLEDVNPKVGPQSGGTRLYLSGTNLNIGSNTEIYLDELPCRVERSLASSKQLSCRTTPAPHPSLTVRRLVLCIDGSNHTLYNPFRYTKDPTIGRIYPLESFFSGGRPLIVSGSNFTSIQLPRIAVFDEQSLVNETSCQVINSTTMSCPSPRVVEDGVESPPRAQVARDVSATGAGLRLKIGFVMDDVQSVRDLDEFYPSMASNLVYVSDPKLFPFDDNNVKLYKGESLVIEGENLRLASSEHEVNVTIGTRTCNITSLSMTQLVCFPPDVQPVGTDEFGRPTDNDLPSVVVRMGNLRYDIGYLRYEVSAAYELPPLVIGSFVAAGAVLMVLSLIVLAIFKHKSSQAEREYKRIQLQMDTLENSVRSECKQAFAELQTDMTDLNNDLQTTGIPTLDHRAYIIKVFFPGLPDNGSPISLDYKHSNGHPFNSEESMAHFEQLIYNRNFLLVFIETLEHQKSFTIRDKVNVASLLMIILMEKMDYAFDILRELLIKLIQKYVASKHPQLLLRRTESVVEKLLTNWMSLCMYKYINEVAGSSLFLLFNAIKHQIEKGPIDYVTHDSRYSLSEERLLREVVDYQCVVIHVVQEGLADKVQCRVLNCDTISQVKSKIIDTIYKNVTFSQRPAVNEVDLEWRQGRGGHLILSDEDLTTKVINGWKRLNTLTHYGIKDVAVMGLIVKERRSSNHLYETIPSHSPSHSPSRNIYNTYSNNHYNTGANHYSATNYSNYYSTINSNSTRVCDDRVRTWHLVKPFDDNQNASSKDQLHKAIPEIYLTRLLSTKGTIQKYVDDFLSTILTVNDKLPLAVKWLFDLLDSAAAEYGITDPEVIHAWKSNSLPLRFWVNLVKNPDFLFDIEKSSSVDSCLSVIAQTFMDSCSTSEHRLGKDSPSNKLLFARDIPVYRKMVSKYYSEIASLPPIHESDIVANMNDISLSYTGEVDTYNALRELYIYVSRYREPLFEGLCCDVQSQRQHLHLKLETIAFSMGSQETMLV</sequence>
<feature type="domain" description="IPT/TIG" evidence="3">
    <location>
        <begin position="1"/>
        <end position="89"/>
    </location>
</feature>
<dbReference type="GO" id="GO:0097374">
    <property type="term" value="P:sensory neuron axon guidance"/>
    <property type="evidence" value="ECO:0007669"/>
    <property type="project" value="TreeGrafter"/>
</dbReference>
<dbReference type="GO" id="GO:0017154">
    <property type="term" value="F:semaphorin receptor activity"/>
    <property type="evidence" value="ECO:0007669"/>
    <property type="project" value="InterPro"/>
</dbReference>
<evidence type="ECO:0000259" key="3">
    <source>
        <dbReference type="SMART" id="SM00429"/>
    </source>
</evidence>
<feature type="non-terminal residue" evidence="4">
    <location>
        <position position="992"/>
    </location>
</feature>
<dbReference type="InterPro" id="IPR013783">
    <property type="entry name" value="Ig-like_fold"/>
</dbReference>
<feature type="domain" description="IPT/TIG" evidence="3">
    <location>
        <begin position="91"/>
        <end position="183"/>
    </location>
</feature>
<feature type="domain" description="IPT/TIG" evidence="3">
    <location>
        <begin position="211"/>
        <end position="301"/>
    </location>
</feature>
<dbReference type="EMBL" id="OC858318">
    <property type="protein sequence ID" value="CAD7626315.1"/>
    <property type="molecule type" value="Genomic_DNA"/>
</dbReference>
<dbReference type="Pfam" id="PF20170">
    <property type="entry name" value="Plexin_RBD"/>
    <property type="match status" value="1"/>
</dbReference>
<dbReference type="Gene3D" id="2.60.40.10">
    <property type="entry name" value="Immunoglobulins"/>
    <property type="match status" value="2"/>
</dbReference>
<proteinExistence type="predicted"/>
<dbReference type="OrthoDB" id="125363at2759"/>
<keyword evidence="5" id="KW-1185">Reference proteome</keyword>
<dbReference type="Proteomes" id="UP000759131">
    <property type="component" value="Unassembled WGS sequence"/>
</dbReference>
<dbReference type="Gene3D" id="1.10.506.10">
    <property type="entry name" value="GTPase Activation - p120gap, domain 1"/>
    <property type="match status" value="2"/>
</dbReference>
<reference evidence="4" key="1">
    <citation type="submission" date="2020-11" db="EMBL/GenBank/DDBJ databases">
        <authorList>
            <person name="Tran Van P."/>
        </authorList>
    </citation>
    <scope>NUCLEOTIDE SEQUENCE</scope>
</reference>
<dbReference type="AlphaFoldDB" id="A0A7R9KNX4"/>
<keyword evidence="2" id="KW-1133">Transmembrane helix</keyword>
<feature type="coiled-coil region" evidence="1">
    <location>
        <begin position="345"/>
        <end position="387"/>
    </location>
</feature>
<dbReference type="InterPro" id="IPR014756">
    <property type="entry name" value="Ig_E-set"/>
</dbReference>
<dbReference type="InterPro" id="IPR013548">
    <property type="entry name" value="Plexin_cytoplasmic_RasGAP_dom"/>
</dbReference>
<accession>A0A7R9KNX4</accession>
<dbReference type="GO" id="GO:0008360">
    <property type="term" value="P:regulation of cell shape"/>
    <property type="evidence" value="ECO:0007669"/>
    <property type="project" value="TreeGrafter"/>
</dbReference>
<dbReference type="Pfam" id="PF08337">
    <property type="entry name" value="Plexin_cytopl"/>
    <property type="match status" value="1"/>
</dbReference>
<dbReference type="GO" id="GO:0002116">
    <property type="term" value="C:semaphorin receptor complex"/>
    <property type="evidence" value="ECO:0007669"/>
    <property type="project" value="TreeGrafter"/>
</dbReference>
<dbReference type="InterPro" id="IPR008936">
    <property type="entry name" value="Rho_GTPase_activation_prot"/>
</dbReference>
<evidence type="ECO:0000313" key="4">
    <source>
        <dbReference type="EMBL" id="CAD7626315.1"/>
    </source>
</evidence>
<dbReference type="GO" id="GO:0050772">
    <property type="term" value="P:positive regulation of axonogenesis"/>
    <property type="evidence" value="ECO:0007669"/>
    <property type="project" value="TreeGrafter"/>
</dbReference>
<dbReference type="SUPFAM" id="SSF81296">
    <property type="entry name" value="E set domains"/>
    <property type="match status" value="3"/>
</dbReference>
<dbReference type="PANTHER" id="PTHR22625">
    <property type="entry name" value="PLEXIN"/>
    <property type="match status" value="1"/>
</dbReference>
<evidence type="ECO:0000256" key="2">
    <source>
        <dbReference type="SAM" id="Phobius"/>
    </source>
</evidence>
<dbReference type="GO" id="GO:0007162">
    <property type="term" value="P:negative regulation of cell adhesion"/>
    <property type="evidence" value="ECO:0007669"/>
    <property type="project" value="TreeGrafter"/>
</dbReference>
<dbReference type="SMART" id="SM00429">
    <property type="entry name" value="IPT"/>
    <property type="match status" value="3"/>
</dbReference>
<organism evidence="4">
    <name type="scientific">Medioppia subpectinata</name>
    <dbReference type="NCBI Taxonomy" id="1979941"/>
    <lineage>
        <taxon>Eukaryota</taxon>
        <taxon>Metazoa</taxon>
        <taxon>Ecdysozoa</taxon>
        <taxon>Arthropoda</taxon>
        <taxon>Chelicerata</taxon>
        <taxon>Arachnida</taxon>
        <taxon>Acari</taxon>
        <taxon>Acariformes</taxon>
        <taxon>Sarcoptiformes</taxon>
        <taxon>Oribatida</taxon>
        <taxon>Brachypylina</taxon>
        <taxon>Oppioidea</taxon>
        <taxon>Oppiidae</taxon>
        <taxon>Medioppia</taxon>
    </lineage>
</organism>
<feature type="transmembrane region" description="Helical" evidence="2">
    <location>
        <begin position="318"/>
        <end position="341"/>
    </location>
</feature>
<dbReference type="InterPro" id="IPR046800">
    <property type="entry name" value="Plexin_RBD"/>
</dbReference>
<dbReference type="Pfam" id="PF01833">
    <property type="entry name" value="TIG"/>
    <property type="match status" value="3"/>
</dbReference>
<dbReference type="PANTHER" id="PTHR22625:SF44">
    <property type="entry name" value="PLEXIN-B"/>
    <property type="match status" value="1"/>
</dbReference>
<dbReference type="CDD" id="cd00603">
    <property type="entry name" value="IPT_PCSR"/>
    <property type="match status" value="1"/>
</dbReference>
<dbReference type="CDD" id="cd12205">
    <property type="entry name" value="RasGAP_plexin"/>
    <property type="match status" value="1"/>
</dbReference>
<dbReference type="EMBL" id="CAJPIZ010003743">
    <property type="protein sequence ID" value="CAG2106745.1"/>
    <property type="molecule type" value="Genomic_DNA"/>
</dbReference>
<gene>
    <name evidence="4" type="ORF">OSB1V03_LOCUS6748</name>
</gene>
<name>A0A7R9KNX4_9ACAR</name>
<evidence type="ECO:0000256" key="1">
    <source>
        <dbReference type="SAM" id="Coils"/>
    </source>
</evidence>
<dbReference type="InterPro" id="IPR002909">
    <property type="entry name" value="IPT_dom"/>
</dbReference>
<dbReference type="GO" id="GO:0008045">
    <property type="term" value="P:motor neuron axon guidance"/>
    <property type="evidence" value="ECO:0007669"/>
    <property type="project" value="TreeGrafter"/>
</dbReference>
<keyword evidence="2" id="KW-0812">Transmembrane</keyword>
<dbReference type="InterPro" id="IPR031148">
    <property type="entry name" value="Plexin"/>
</dbReference>
<dbReference type="GO" id="GO:0030334">
    <property type="term" value="P:regulation of cell migration"/>
    <property type="evidence" value="ECO:0007669"/>
    <property type="project" value="TreeGrafter"/>
</dbReference>
<evidence type="ECO:0000313" key="5">
    <source>
        <dbReference type="Proteomes" id="UP000759131"/>
    </source>
</evidence>
<dbReference type="GO" id="GO:0005886">
    <property type="term" value="C:plasma membrane"/>
    <property type="evidence" value="ECO:0007669"/>
    <property type="project" value="TreeGrafter"/>
</dbReference>
<protein>
    <recommendedName>
        <fullName evidence="3">IPT/TIG domain-containing protein</fullName>
    </recommendedName>
</protein>
<keyword evidence="1" id="KW-0175">Coiled coil</keyword>